<evidence type="ECO:0000313" key="2">
    <source>
        <dbReference type="Proteomes" id="UP000092555"/>
    </source>
</evidence>
<comment type="caution">
    <text evidence="1">The sequence shown here is derived from an EMBL/GenBank/DDBJ whole genome shotgun (WGS) entry which is preliminary data.</text>
</comment>
<proteinExistence type="predicted"/>
<reference evidence="1 2" key="1">
    <citation type="submission" date="2016-05" db="EMBL/GenBank/DDBJ databases">
        <title>Comparative genomics of biotechnologically important yeasts.</title>
        <authorList>
            <consortium name="DOE Joint Genome Institute"/>
            <person name="Riley R."/>
            <person name="Haridas S."/>
            <person name="Wolfe K.H."/>
            <person name="Lopes M.R."/>
            <person name="Hittinger C.T."/>
            <person name="Goker M."/>
            <person name="Salamov A."/>
            <person name="Wisecaver J."/>
            <person name="Long T.M."/>
            <person name="Aerts A.L."/>
            <person name="Barry K."/>
            <person name="Choi C."/>
            <person name="Clum A."/>
            <person name="Coughlan A.Y."/>
            <person name="Deshpande S."/>
            <person name="Douglass A.P."/>
            <person name="Hanson S.J."/>
            <person name="Klenk H.-P."/>
            <person name="LaButti K."/>
            <person name="Lapidus A."/>
            <person name="Lindquist E."/>
            <person name="Lipzen A."/>
            <person name="Meier-kolthoff J.P."/>
            <person name="Ohm R.A."/>
            <person name="Otillar R.P."/>
            <person name="Pangilinan J."/>
            <person name="Peng Y."/>
            <person name="Rokas A."/>
            <person name="Rosa C.A."/>
            <person name="Scheuner C."/>
            <person name="Sibirny A.A."/>
            <person name="Slot J.C."/>
            <person name="Stielow J.B."/>
            <person name="Sun H."/>
            <person name="Kurtzman C.P."/>
            <person name="Blackwell M."/>
            <person name="Grigoriev I.V."/>
            <person name="Jeffries T.W."/>
        </authorList>
    </citation>
    <scope>NUCLEOTIDE SEQUENCE [LARGE SCALE GENOMIC DNA]</scope>
    <source>
        <strain evidence="1 2">NRRL YB-4993</strain>
    </source>
</reference>
<dbReference type="AlphaFoldDB" id="A0A1A0HDC5"/>
<evidence type="ECO:0000313" key="1">
    <source>
        <dbReference type="EMBL" id="OBA21975.1"/>
    </source>
</evidence>
<name>A0A1A0HDC5_9ASCO</name>
<accession>A0A1A0HDC5</accession>
<keyword evidence="2" id="KW-1185">Reference proteome</keyword>
<dbReference type="GeneID" id="30027475"/>
<sequence>MRAIRKRGVRGALFMTNSGCLCEAGCSGFLIHGYRDPNTIDAFKWGVNPWIIWGMTELPYCEQRRYITVDHSCEQKNREETKYTAVNQESFSDHTTGNATVSHEGASYVALKLMGAVQKQTSRRIMCHGSKSII</sequence>
<gene>
    <name evidence="1" type="ORF">METBIDRAFT_143574</name>
</gene>
<protein>
    <submittedName>
        <fullName evidence="1">Uncharacterized protein</fullName>
    </submittedName>
</protein>
<dbReference type="EMBL" id="LXTC01000002">
    <property type="protein sequence ID" value="OBA21975.1"/>
    <property type="molecule type" value="Genomic_DNA"/>
</dbReference>
<dbReference type="RefSeq" id="XP_018712471.1">
    <property type="nucleotide sequence ID" value="XM_018854499.1"/>
</dbReference>
<dbReference type="Proteomes" id="UP000092555">
    <property type="component" value="Unassembled WGS sequence"/>
</dbReference>
<organism evidence="1 2">
    <name type="scientific">Metschnikowia bicuspidata var. bicuspidata NRRL YB-4993</name>
    <dbReference type="NCBI Taxonomy" id="869754"/>
    <lineage>
        <taxon>Eukaryota</taxon>
        <taxon>Fungi</taxon>
        <taxon>Dikarya</taxon>
        <taxon>Ascomycota</taxon>
        <taxon>Saccharomycotina</taxon>
        <taxon>Pichiomycetes</taxon>
        <taxon>Metschnikowiaceae</taxon>
        <taxon>Metschnikowia</taxon>
    </lineage>
</organism>